<dbReference type="EMBL" id="JAWXYG010000007">
    <property type="protein sequence ID" value="KAK4268290.1"/>
    <property type="molecule type" value="Genomic_DNA"/>
</dbReference>
<dbReference type="SUPFAM" id="SSF52047">
    <property type="entry name" value="RNI-like"/>
    <property type="match status" value="1"/>
</dbReference>
<dbReference type="Gene3D" id="3.80.10.10">
    <property type="entry name" value="Ribonuclease Inhibitor"/>
    <property type="match status" value="1"/>
</dbReference>
<dbReference type="SMART" id="SM00256">
    <property type="entry name" value="FBOX"/>
    <property type="match status" value="1"/>
</dbReference>
<proteinExistence type="predicted"/>
<dbReference type="SMART" id="SM00579">
    <property type="entry name" value="FBD"/>
    <property type="match status" value="1"/>
</dbReference>
<dbReference type="InterPro" id="IPR006566">
    <property type="entry name" value="FBD"/>
</dbReference>
<dbReference type="CDD" id="cd22160">
    <property type="entry name" value="F-box_AtFBL13-like"/>
    <property type="match status" value="1"/>
</dbReference>
<sequence>MARIGRRNLKTMSEREKSESEVIVGDRISSLPDSLLHHILSFLPTREVVATSLLSKRWRPLWHSMRTFDFEDRAIYRRDFFIQFVDAVLLMADSKPIEKFRLKCLRFFVQLKGKSFEYKSVPSTRINIWISTVIHRKVEHFELCFDYNEYIVAPSSIFNCSTIRVLKLDRARVNVPSSVRLPSLKVMHLVKVKLPNYECLANLLSGCAFLQELVLDLGWDDGGGGGEEEKEDREEGEVEEEEEWEEEEEEEWEEEEEEEGFTLNIEKLEHLVSASVPSFLITSKALTNVTHLQLNVDESPVRDTPKFDKLTHLKISSLDDEHLNWIVECLRSSPKLESLVINEIYVGCGWEGALIEPKLDVPQCLSSHLKEFTLGGYLGWECEFEIARYIMENARVLRTITILCGDDIDASDKYNCLIDLASCPRGSENCRLLFS</sequence>
<dbReference type="PANTHER" id="PTHR31900:SF34">
    <property type="entry name" value="EMB|CAB62440.1-RELATED"/>
    <property type="match status" value="1"/>
</dbReference>
<evidence type="ECO:0000256" key="1">
    <source>
        <dbReference type="SAM" id="MobiDB-lite"/>
    </source>
</evidence>
<feature type="compositionally biased region" description="Acidic residues" evidence="1">
    <location>
        <begin position="226"/>
        <end position="259"/>
    </location>
</feature>
<dbReference type="Pfam" id="PF00646">
    <property type="entry name" value="F-box"/>
    <property type="match status" value="1"/>
</dbReference>
<dbReference type="PANTHER" id="PTHR31900">
    <property type="entry name" value="F-BOX/RNI SUPERFAMILY PROTEIN-RELATED"/>
    <property type="match status" value="1"/>
</dbReference>
<dbReference type="Gene3D" id="1.20.1280.50">
    <property type="match status" value="1"/>
</dbReference>
<dbReference type="SUPFAM" id="SSF81383">
    <property type="entry name" value="F-box domain"/>
    <property type="match status" value="1"/>
</dbReference>
<feature type="region of interest" description="Disordered" evidence="1">
    <location>
        <begin position="221"/>
        <end position="259"/>
    </location>
</feature>
<dbReference type="InterPro" id="IPR032675">
    <property type="entry name" value="LRR_dom_sf"/>
</dbReference>
<comment type="caution">
    <text evidence="3">The sequence shown here is derived from an EMBL/GenBank/DDBJ whole genome shotgun (WGS) entry which is preliminary data.</text>
</comment>
<dbReference type="InterPro" id="IPR001810">
    <property type="entry name" value="F-box_dom"/>
</dbReference>
<evidence type="ECO:0000313" key="4">
    <source>
        <dbReference type="Proteomes" id="UP001293593"/>
    </source>
</evidence>
<accession>A0AAE1JDB3</accession>
<dbReference type="InterPro" id="IPR036047">
    <property type="entry name" value="F-box-like_dom_sf"/>
</dbReference>
<dbReference type="Pfam" id="PF24758">
    <property type="entry name" value="LRR_At5g56370"/>
    <property type="match status" value="1"/>
</dbReference>
<dbReference type="InterPro" id="IPR055411">
    <property type="entry name" value="LRR_FXL15/At3g58940/PEG3-like"/>
</dbReference>
<gene>
    <name evidence="3" type="ORF">QN277_024968</name>
</gene>
<keyword evidence="4" id="KW-1185">Reference proteome</keyword>
<dbReference type="InterPro" id="IPR053781">
    <property type="entry name" value="F-box_AtFBL13-like"/>
</dbReference>
<name>A0AAE1JDB3_9FABA</name>
<protein>
    <recommendedName>
        <fullName evidence="2">F-box domain-containing protein</fullName>
    </recommendedName>
</protein>
<dbReference type="AlphaFoldDB" id="A0AAE1JDB3"/>
<reference evidence="3" key="1">
    <citation type="submission" date="2023-10" db="EMBL/GenBank/DDBJ databases">
        <title>Chromosome-level genome of the transformable northern wattle, Acacia crassicarpa.</title>
        <authorList>
            <person name="Massaro I."/>
            <person name="Sinha N.R."/>
            <person name="Poethig S."/>
            <person name="Leichty A.R."/>
        </authorList>
    </citation>
    <scope>NUCLEOTIDE SEQUENCE</scope>
    <source>
        <strain evidence="3">Acra3RX</strain>
        <tissue evidence="3">Leaf</tissue>
    </source>
</reference>
<organism evidence="3 4">
    <name type="scientific">Acacia crassicarpa</name>
    <name type="common">northern wattle</name>
    <dbReference type="NCBI Taxonomy" id="499986"/>
    <lineage>
        <taxon>Eukaryota</taxon>
        <taxon>Viridiplantae</taxon>
        <taxon>Streptophyta</taxon>
        <taxon>Embryophyta</taxon>
        <taxon>Tracheophyta</taxon>
        <taxon>Spermatophyta</taxon>
        <taxon>Magnoliopsida</taxon>
        <taxon>eudicotyledons</taxon>
        <taxon>Gunneridae</taxon>
        <taxon>Pentapetalae</taxon>
        <taxon>rosids</taxon>
        <taxon>fabids</taxon>
        <taxon>Fabales</taxon>
        <taxon>Fabaceae</taxon>
        <taxon>Caesalpinioideae</taxon>
        <taxon>mimosoid clade</taxon>
        <taxon>Acacieae</taxon>
        <taxon>Acacia</taxon>
    </lineage>
</organism>
<evidence type="ECO:0000313" key="3">
    <source>
        <dbReference type="EMBL" id="KAK4268290.1"/>
    </source>
</evidence>
<dbReference type="PROSITE" id="PS50181">
    <property type="entry name" value="FBOX"/>
    <property type="match status" value="1"/>
</dbReference>
<dbReference type="Proteomes" id="UP001293593">
    <property type="component" value="Unassembled WGS sequence"/>
</dbReference>
<evidence type="ECO:0000259" key="2">
    <source>
        <dbReference type="PROSITE" id="PS50181"/>
    </source>
</evidence>
<dbReference type="InterPro" id="IPR050232">
    <property type="entry name" value="FBL13/AtMIF1-like"/>
</dbReference>
<feature type="domain" description="F-box" evidence="2">
    <location>
        <begin position="25"/>
        <end position="73"/>
    </location>
</feature>
<dbReference type="Pfam" id="PF08387">
    <property type="entry name" value="FBD"/>
    <property type="match status" value="1"/>
</dbReference>